<sequence length="91" mass="9918">MIIFFFLVTMIVAVVTDKVRTTSTSFGCPDSSANSLPSTKLQRLVHPADARRKAQSTCYEPGIQKMRPAALILSATIAFYSHALSSPRSRG</sequence>
<reference evidence="2" key="1">
    <citation type="submission" date="2019-12" db="EMBL/GenBank/DDBJ databases">
        <title>An insight into the sialome of adult female Ixodes ricinus ticks feeding for 6 days.</title>
        <authorList>
            <person name="Perner J."/>
            <person name="Ribeiro J.M.C."/>
        </authorList>
    </citation>
    <scope>NUCLEOTIDE SEQUENCE</scope>
    <source>
        <strain evidence="2">Semi-engorged</strain>
        <tissue evidence="2">Salivary glands</tissue>
    </source>
</reference>
<evidence type="ECO:0000313" key="2">
    <source>
        <dbReference type="EMBL" id="MXU86485.1"/>
    </source>
</evidence>
<feature type="signal peptide" evidence="1">
    <location>
        <begin position="1"/>
        <end position="16"/>
    </location>
</feature>
<proteinExistence type="predicted"/>
<keyword evidence="1" id="KW-0732">Signal</keyword>
<organism evidence="2">
    <name type="scientific">Ixodes ricinus</name>
    <name type="common">Common tick</name>
    <name type="synonym">Acarus ricinus</name>
    <dbReference type="NCBI Taxonomy" id="34613"/>
    <lineage>
        <taxon>Eukaryota</taxon>
        <taxon>Metazoa</taxon>
        <taxon>Ecdysozoa</taxon>
        <taxon>Arthropoda</taxon>
        <taxon>Chelicerata</taxon>
        <taxon>Arachnida</taxon>
        <taxon>Acari</taxon>
        <taxon>Parasitiformes</taxon>
        <taxon>Ixodida</taxon>
        <taxon>Ixodoidea</taxon>
        <taxon>Ixodidae</taxon>
        <taxon>Ixodinae</taxon>
        <taxon>Ixodes</taxon>
    </lineage>
</organism>
<dbReference type="EMBL" id="GIFC01004402">
    <property type="protein sequence ID" value="MXU86485.1"/>
    <property type="molecule type" value="Transcribed_RNA"/>
</dbReference>
<accession>A0A6B0UCU1</accession>
<name>A0A6B0UCU1_IXORI</name>
<evidence type="ECO:0000256" key="1">
    <source>
        <dbReference type="SAM" id="SignalP"/>
    </source>
</evidence>
<dbReference type="AlphaFoldDB" id="A0A6B0UCU1"/>
<feature type="chain" id="PRO_5025541458" evidence="1">
    <location>
        <begin position="17"/>
        <end position="91"/>
    </location>
</feature>
<protein>
    <submittedName>
        <fullName evidence="2">Putative secreted protein</fullName>
    </submittedName>
</protein>